<comment type="caution">
    <text evidence="2">The sequence shown here is derived from an EMBL/GenBank/DDBJ whole genome shotgun (WGS) entry which is preliminary data.</text>
</comment>
<accession>A0A7J4IZJ9</accession>
<evidence type="ECO:0000313" key="2">
    <source>
        <dbReference type="EMBL" id="HIH09689.1"/>
    </source>
</evidence>
<feature type="region of interest" description="Disordered" evidence="1">
    <location>
        <begin position="35"/>
        <end position="66"/>
    </location>
</feature>
<gene>
    <name evidence="2" type="ORF">HA254_03375</name>
</gene>
<organism evidence="2 3">
    <name type="scientific">Candidatus Iainarchaeum sp</name>
    <dbReference type="NCBI Taxonomy" id="3101447"/>
    <lineage>
        <taxon>Archaea</taxon>
        <taxon>Candidatus Iainarchaeota</taxon>
        <taxon>Candidatus Iainarchaeia</taxon>
        <taxon>Candidatus Iainarchaeales</taxon>
        <taxon>Candidatus Iainarchaeaceae</taxon>
        <taxon>Candidatus Iainarchaeum</taxon>
    </lineage>
</organism>
<sequence>MGGRKLPLGRGQKIILPLGKAKNADFINAVYGKAKGPRTPRGPMPVLQHSGQPVNLTPEFRKRQGH</sequence>
<dbReference type="Proteomes" id="UP000565078">
    <property type="component" value="Unassembled WGS sequence"/>
</dbReference>
<evidence type="ECO:0000256" key="1">
    <source>
        <dbReference type="SAM" id="MobiDB-lite"/>
    </source>
</evidence>
<reference evidence="3" key="1">
    <citation type="journal article" date="2020" name="bioRxiv">
        <title>A rank-normalized archaeal taxonomy based on genome phylogeny resolves widespread incomplete and uneven classifications.</title>
        <authorList>
            <person name="Rinke C."/>
            <person name="Chuvochina M."/>
            <person name="Mussig A.J."/>
            <person name="Chaumeil P.-A."/>
            <person name="Waite D.W."/>
            <person name="Whitman W.B."/>
            <person name="Parks D.H."/>
            <person name="Hugenholtz P."/>
        </authorList>
    </citation>
    <scope>NUCLEOTIDE SEQUENCE [LARGE SCALE GENOMIC DNA]</scope>
</reference>
<dbReference type="EMBL" id="DUGC01000054">
    <property type="protein sequence ID" value="HIH09689.1"/>
    <property type="molecule type" value="Genomic_DNA"/>
</dbReference>
<proteinExistence type="predicted"/>
<name>A0A7J4IZJ9_9ARCH</name>
<dbReference type="AlphaFoldDB" id="A0A7J4IZJ9"/>
<protein>
    <submittedName>
        <fullName evidence="2">Uncharacterized protein</fullName>
    </submittedName>
</protein>
<evidence type="ECO:0000313" key="3">
    <source>
        <dbReference type="Proteomes" id="UP000565078"/>
    </source>
</evidence>